<keyword evidence="6 9" id="KW-0539">Nucleus</keyword>
<evidence type="ECO:0000256" key="9">
    <source>
        <dbReference type="PIRNR" id="PIRNR027153"/>
    </source>
</evidence>
<dbReference type="OrthoDB" id="18453at2759"/>
<evidence type="ECO:0000256" key="2">
    <source>
        <dbReference type="ARBA" id="ARBA00022454"/>
    </source>
</evidence>
<evidence type="ECO:0000256" key="3">
    <source>
        <dbReference type="ARBA" id="ARBA00022618"/>
    </source>
</evidence>
<dbReference type="GO" id="GO:0051301">
    <property type="term" value="P:cell division"/>
    <property type="evidence" value="ECO:0007669"/>
    <property type="project" value="UniProtKB-UniRule"/>
</dbReference>
<dbReference type="AlphaFoldDB" id="A0A061BAU1"/>
<accession>A0A061BAU1</accession>
<dbReference type="InterPro" id="IPR016851">
    <property type="entry name" value="Nnf1"/>
</dbReference>
<evidence type="ECO:0000256" key="4">
    <source>
        <dbReference type="ARBA" id="ARBA00022776"/>
    </source>
</evidence>
<dbReference type="PANTHER" id="PTHR15459">
    <property type="entry name" value="POLYAMINE-MODULATED FACTOR 1"/>
    <property type="match status" value="1"/>
</dbReference>
<keyword evidence="7 9" id="KW-0131">Cell cycle</keyword>
<dbReference type="PANTHER" id="PTHR15459:SF3">
    <property type="entry name" value="POLYAMINE-MODULATED FACTOR 1"/>
    <property type="match status" value="1"/>
</dbReference>
<organism evidence="10">
    <name type="scientific">Cyberlindnera fabianii</name>
    <name type="common">Yeast</name>
    <name type="synonym">Hansenula fabianii</name>
    <dbReference type="NCBI Taxonomy" id="36022"/>
    <lineage>
        <taxon>Eukaryota</taxon>
        <taxon>Fungi</taxon>
        <taxon>Dikarya</taxon>
        <taxon>Ascomycota</taxon>
        <taxon>Saccharomycotina</taxon>
        <taxon>Saccharomycetes</taxon>
        <taxon>Phaffomycetales</taxon>
        <taxon>Phaffomycetaceae</taxon>
        <taxon>Cyberlindnera</taxon>
    </lineage>
</organism>
<keyword evidence="2 9" id="KW-0158">Chromosome</keyword>
<evidence type="ECO:0000256" key="6">
    <source>
        <dbReference type="ARBA" id="ARBA00023242"/>
    </source>
</evidence>
<dbReference type="InterPro" id="IPR007128">
    <property type="entry name" value="PMF1/Nnf1"/>
</dbReference>
<keyword evidence="8 9" id="KW-0137">Centromere</keyword>
<dbReference type="GO" id="GO:0007059">
    <property type="term" value="P:chromosome segregation"/>
    <property type="evidence" value="ECO:0007669"/>
    <property type="project" value="UniProtKB-UniRule"/>
</dbReference>
<keyword evidence="4 9" id="KW-0498">Mitosis</keyword>
<evidence type="ECO:0000256" key="5">
    <source>
        <dbReference type="ARBA" id="ARBA00022838"/>
    </source>
</evidence>
<evidence type="ECO:0000313" key="10">
    <source>
        <dbReference type="EMBL" id="CDR44029.1"/>
    </source>
</evidence>
<dbReference type="Pfam" id="PF03980">
    <property type="entry name" value="Nnf1"/>
    <property type="match status" value="1"/>
</dbReference>
<keyword evidence="5 9" id="KW-0995">Kinetochore</keyword>
<proteinExistence type="predicted"/>
<name>A0A061BAU1_CYBFA</name>
<keyword evidence="3 9" id="KW-0132">Cell division</keyword>
<evidence type="ECO:0000256" key="8">
    <source>
        <dbReference type="ARBA" id="ARBA00023328"/>
    </source>
</evidence>
<sequence length="196" mass="21798">MSKDLIRFDRLQQVSTKALTESQKVITEENLSTCYPTIASTPTGKALLTTIKTQLIESWTQNAIREFEAIFEEREAHEKLDQLDELIAEAQEKKKNGIVDNVPFDTLSPANIVSSHLIGAKEANLKYLHEQCESLKKGNEELLADLQDMLKTAEGLRDDVVNSLEGVNSLVKVSDEAQLETKLKELADALAGEKVT</sequence>
<dbReference type="PIRSF" id="PIRSF027153">
    <property type="entry name" value="Nnf1p"/>
    <property type="match status" value="1"/>
</dbReference>
<dbReference type="PhylomeDB" id="A0A061BAU1"/>
<gene>
    <name evidence="10" type="ORF">CYFA0S_13e01926g</name>
</gene>
<protein>
    <recommendedName>
        <fullName evidence="9">Kinetochore-associated protein</fullName>
    </recommendedName>
</protein>
<comment type="subcellular location">
    <subcellularLocation>
        <location evidence="1 9">Chromosome</location>
        <location evidence="1 9">Centromere</location>
        <location evidence="1 9">Kinetochore</location>
    </subcellularLocation>
    <subcellularLocation>
        <location evidence="9">Nucleus</location>
    </subcellularLocation>
    <text evidence="9">Associated with the kinetochore.</text>
</comment>
<evidence type="ECO:0000256" key="1">
    <source>
        <dbReference type="ARBA" id="ARBA00004629"/>
    </source>
</evidence>
<dbReference type="GO" id="GO:0005634">
    <property type="term" value="C:nucleus"/>
    <property type="evidence" value="ECO:0007669"/>
    <property type="project" value="UniProtKB-SubCell"/>
</dbReference>
<dbReference type="GO" id="GO:0000444">
    <property type="term" value="C:MIS12/MIND type complex"/>
    <property type="evidence" value="ECO:0007669"/>
    <property type="project" value="UniProtKB-UniRule"/>
</dbReference>
<dbReference type="EMBL" id="LK052898">
    <property type="protein sequence ID" value="CDR44029.1"/>
    <property type="molecule type" value="Genomic_DNA"/>
</dbReference>
<reference evidence="10" key="1">
    <citation type="journal article" date="2014" name="Genome Announc.">
        <title>Genome sequence of the yeast Cyberlindnera fabianii (Hansenula fabianii).</title>
        <authorList>
            <person name="Freel K.C."/>
            <person name="Sarilar V."/>
            <person name="Neuveglise C."/>
            <person name="Devillers H."/>
            <person name="Friedrich A."/>
            <person name="Schacherer J."/>
        </authorList>
    </citation>
    <scope>NUCLEOTIDE SEQUENCE</scope>
    <source>
        <strain evidence="10">YJS4271</strain>
    </source>
</reference>
<evidence type="ECO:0000256" key="7">
    <source>
        <dbReference type="ARBA" id="ARBA00023306"/>
    </source>
</evidence>
<dbReference type="VEuPathDB" id="FungiDB:BON22_1832"/>